<dbReference type="RefSeq" id="XP_041425703.1">
    <property type="nucleotide sequence ID" value="XM_041569769.1"/>
</dbReference>
<accession>A0A1L8FPL7</accession>
<keyword evidence="2" id="KW-0964">Secreted</keyword>
<keyword evidence="3" id="KW-1185">Reference proteome</keyword>
<proteinExistence type="predicted"/>
<reference evidence="4" key="1">
    <citation type="submission" date="2025-08" db="UniProtKB">
        <authorList>
            <consortium name="RefSeq"/>
        </authorList>
    </citation>
    <scope>IDENTIFICATION</scope>
    <source>
        <strain evidence="4">J_2021</strain>
        <tissue evidence="4">Erythrocytes</tissue>
    </source>
</reference>
<dbReference type="PaxDb" id="8355-A0A1L8FPL7"/>
<sequence length="225" mass="24311">MRCSVGLLCVLAALLPEAHALLCTVCNADEQTSCEGQSIRCVAGGVCSSLFKEVTRLDGKKCYQIFRYCGDPKVCGINTYFSFVIYRGRQTITCCDTDNCTPPQPTWPDSQKNGLTCPTCEYNGFDCISNENIECVGEEIKCIKQSTIFIGPLSHDVITYRGCSSESVCIYGNSTYSTYHGSSTESIVTCTDANPGLSSGCSGLQSVLLLANCLMLVKLVLDPSE</sequence>
<dbReference type="PANTHER" id="PTHR20914">
    <property type="entry name" value="LY6/PLAUR DOMAIN-CONTAINING PROTEIN 8"/>
    <property type="match status" value="1"/>
</dbReference>
<evidence type="ECO:0000256" key="2">
    <source>
        <dbReference type="ARBA" id="ARBA00022525"/>
    </source>
</evidence>
<keyword evidence="4" id="KW-0593">Phospholipase A2 inhibitor</keyword>
<dbReference type="GO" id="GO:0019834">
    <property type="term" value="F:phospholipase A2 inhibitor activity"/>
    <property type="evidence" value="ECO:0007669"/>
    <property type="project" value="UniProtKB-KW"/>
</dbReference>
<dbReference type="InterPro" id="IPR050918">
    <property type="entry name" value="CNF-like_PLA2_Inhibitor"/>
</dbReference>
<evidence type="ECO:0000313" key="3">
    <source>
        <dbReference type="Proteomes" id="UP000186698"/>
    </source>
</evidence>
<evidence type="ECO:0000256" key="1">
    <source>
        <dbReference type="ARBA" id="ARBA00004613"/>
    </source>
</evidence>
<evidence type="ECO:0000313" key="4">
    <source>
        <dbReference type="RefSeq" id="XP_041425703.1"/>
    </source>
</evidence>
<dbReference type="KEGG" id="xla:121395671"/>
<dbReference type="OMA" id="TPPQPTW"/>
<dbReference type="SUPFAM" id="SSF57302">
    <property type="entry name" value="Snake toxin-like"/>
    <property type="match status" value="1"/>
</dbReference>
<dbReference type="CDD" id="cd23572">
    <property type="entry name" value="TFP_LU_ECD_PINLYP_rpt2"/>
    <property type="match status" value="1"/>
</dbReference>
<dbReference type="OrthoDB" id="9907178at2759"/>
<dbReference type="GO" id="GO:0005576">
    <property type="term" value="C:extracellular region"/>
    <property type="evidence" value="ECO:0007669"/>
    <property type="project" value="UniProtKB-SubCell"/>
</dbReference>
<dbReference type="GeneID" id="121395671"/>
<dbReference type="Gene3D" id="2.10.60.10">
    <property type="entry name" value="CD59"/>
    <property type="match status" value="2"/>
</dbReference>
<protein>
    <submittedName>
        <fullName evidence="4">Phospholipase A2 inhibitor and Ly6/PLAUR domain-containing protein-like</fullName>
    </submittedName>
</protein>
<gene>
    <name evidence="4" type="primary">LOC121395671</name>
</gene>
<dbReference type="AlphaFoldDB" id="A0A1L8FPL7"/>
<organism evidence="3 4">
    <name type="scientific">Xenopus laevis</name>
    <name type="common">African clawed frog</name>
    <dbReference type="NCBI Taxonomy" id="8355"/>
    <lineage>
        <taxon>Eukaryota</taxon>
        <taxon>Metazoa</taxon>
        <taxon>Chordata</taxon>
        <taxon>Craniata</taxon>
        <taxon>Vertebrata</taxon>
        <taxon>Euteleostomi</taxon>
        <taxon>Amphibia</taxon>
        <taxon>Batrachia</taxon>
        <taxon>Anura</taxon>
        <taxon>Pipoidea</taxon>
        <taxon>Pipidae</taxon>
        <taxon>Xenopodinae</taxon>
        <taxon>Xenopus</taxon>
        <taxon>Xenopus</taxon>
    </lineage>
</organism>
<dbReference type="Proteomes" id="UP000186698">
    <property type="component" value="Chromosome 7L"/>
</dbReference>
<name>A0A1L8FPL7_XENLA</name>
<dbReference type="PANTHER" id="PTHR20914:SF25">
    <property type="entry name" value="PHOSPHOLIPASE A2 INHIBITOR AND LY6_PLAUR DOMAIN-CONTAINING PROTEIN"/>
    <property type="match status" value="1"/>
</dbReference>
<dbReference type="InterPro" id="IPR045860">
    <property type="entry name" value="Snake_toxin-like_sf"/>
</dbReference>
<comment type="subcellular location">
    <subcellularLocation>
        <location evidence="1">Secreted</location>
    </subcellularLocation>
</comment>